<sequence length="81" mass="8971">MALTDKRWPGCFANPGKVATRGPLSLEDWLTSSPTVSLRFHPTVRSSVWHIPSPLGLLYSTGVPFDVKPPLTYKPAEYAPY</sequence>
<dbReference type="OrthoDB" id="10483057at2759"/>
<evidence type="ECO:0000313" key="2">
    <source>
        <dbReference type="Proteomes" id="UP001152798"/>
    </source>
</evidence>
<gene>
    <name evidence="1" type="ORF">NEZAVI_LOCUS9082</name>
</gene>
<dbReference type="EMBL" id="OV725080">
    <property type="protein sequence ID" value="CAH1399683.1"/>
    <property type="molecule type" value="Genomic_DNA"/>
</dbReference>
<proteinExistence type="predicted"/>
<keyword evidence="2" id="KW-1185">Reference proteome</keyword>
<organism evidence="1 2">
    <name type="scientific">Nezara viridula</name>
    <name type="common">Southern green stink bug</name>
    <name type="synonym">Cimex viridulus</name>
    <dbReference type="NCBI Taxonomy" id="85310"/>
    <lineage>
        <taxon>Eukaryota</taxon>
        <taxon>Metazoa</taxon>
        <taxon>Ecdysozoa</taxon>
        <taxon>Arthropoda</taxon>
        <taxon>Hexapoda</taxon>
        <taxon>Insecta</taxon>
        <taxon>Pterygota</taxon>
        <taxon>Neoptera</taxon>
        <taxon>Paraneoptera</taxon>
        <taxon>Hemiptera</taxon>
        <taxon>Heteroptera</taxon>
        <taxon>Panheteroptera</taxon>
        <taxon>Pentatomomorpha</taxon>
        <taxon>Pentatomoidea</taxon>
        <taxon>Pentatomidae</taxon>
        <taxon>Pentatominae</taxon>
        <taxon>Nezara</taxon>
    </lineage>
</organism>
<name>A0A9P0MK91_NEZVI</name>
<protein>
    <submittedName>
        <fullName evidence="1">Uncharacterized protein</fullName>
    </submittedName>
</protein>
<dbReference type="AlphaFoldDB" id="A0A9P0MK91"/>
<evidence type="ECO:0000313" key="1">
    <source>
        <dbReference type="EMBL" id="CAH1399683.1"/>
    </source>
</evidence>
<accession>A0A9P0MK91</accession>
<dbReference type="Proteomes" id="UP001152798">
    <property type="component" value="Chromosome 4"/>
</dbReference>
<reference evidence="1" key="1">
    <citation type="submission" date="2022-01" db="EMBL/GenBank/DDBJ databases">
        <authorList>
            <person name="King R."/>
        </authorList>
    </citation>
    <scope>NUCLEOTIDE SEQUENCE</scope>
</reference>